<keyword evidence="1" id="KW-0472">Membrane</keyword>
<keyword evidence="3" id="KW-1185">Reference proteome</keyword>
<keyword evidence="1" id="KW-1133">Transmembrane helix</keyword>
<gene>
    <name evidence="2" type="ORF">ACFQ4E_20370</name>
</gene>
<organism evidence="2 3">
    <name type="scientific">Litorisediminicola beolgyonensis</name>
    <dbReference type="NCBI Taxonomy" id="1173614"/>
    <lineage>
        <taxon>Bacteria</taxon>
        <taxon>Pseudomonadati</taxon>
        <taxon>Pseudomonadota</taxon>
        <taxon>Alphaproteobacteria</taxon>
        <taxon>Rhodobacterales</taxon>
        <taxon>Paracoccaceae</taxon>
        <taxon>Litorisediminicola</taxon>
    </lineage>
</organism>
<reference evidence="3" key="1">
    <citation type="journal article" date="2019" name="Int. J. Syst. Evol. Microbiol.">
        <title>The Global Catalogue of Microorganisms (GCM) 10K type strain sequencing project: providing services to taxonomists for standard genome sequencing and annotation.</title>
        <authorList>
            <consortium name="The Broad Institute Genomics Platform"/>
            <consortium name="The Broad Institute Genome Sequencing Center for Infectious Disease"/>
            <person name="Wu L."/>
            <person name="Ma J."/>
        </authorList>
    </citation>
    <scope>NUCLEOTIDE SEQUENCE [LARGE SCALE GENOMIC DNA]</scope>
    <source>
        <strain evidence="3">CCUG 62953</strain>
    </source>
</reference>
<protein>
    <submittedName>
        <fullName evidence="2">Uncharacterized protein</fullName>
    </submittedName>
</protein>
<evidence type="ECO:0000313" key="3">
    <source>
        <dbReference type="Proteomes" id="UP001597135"/>
    </source>
</evidence>
<sequence>MAFELFAVIVAGFAGAGVMMLIMKLTGGPRWLVPLAAGAAMLGVTVSSEYGWYGRTVAGLPEGMVVADSVRRPVWWRPWTYAVPMTERFIALDTANLRANEATEGLYMADLYFFGRWRATQSLQVMVDCPGGRRAEPLRGDGGAPVWRDVGADDVIVSAVCTRV</sequence>
<proteinExistence type="predicted"/>
<keyword evidence="1" id="KW-0812">Transmembrane</keyword>
<comment type="caution">
    <text evidence="2">The sequence shown here is derived from an EMBL/GenBank/DDBJ whole genome shotgun (WGS) entry which is preliminary data.</text>
</comment>
<evidence type="ECO:0000256" key="1">
    <source>
        <dbReference type="SAM" id="Phobius"/>
    </source>
</evidence>
<evidence type="ECO:0000313" key="2">
    <source>
        <dbReference type="EMBL" id="MFD1344796.1"/>
    </source>
</evidence>
<accession>A0ABW3ZNR7</accession>
<dbReference type="EMBL" id="JBHTMU010000075">
    <property type="protein sequence ID" value="MFD1344796.1"/>
    <property type="molecule type" value="Genomic_DNA"/>
</dbReference>
<feature type="transmembrane region" description="Helical" evidence="1">
    <location>
        <begin position="6"/>
        <end position="25"/>
    </location>
</feature>
<dbReference type="Proteomes" id="UP001597135">
    <property type="component" value="Unassembled WGS sequence"/>
</dbReference>
<feature type="transmembrane region" description="Helical" evidence="1">
    <location>
        <begin position="32"/>
        <end position="53"/>
    </location>
</feature>
<dbReference type="RefSeq" id="WP_386806368.1">
    <property type="nucleotide sequence ID" value="NZ_JBHTMU010000075.1"/>
</dbReference>
<name>A0ABW3ZNR7_9RHOB</name>